<dbReference type="InterPro" id="IPR011032">
    <property type="entry name" value="GroES-like_sf"/>
</dbReference>
<evidence type="ECO:0000259" key="3">
    <source>
        <dbReference type="SMART" id="SM00829"/>
    </source>
</evidence>
<dbReference type="Pfam" id="PF08240">
    <property type="entry name" value="ADH_N"/>
    <property type="match status" value="1"/>
</dbReference>
<keyword evidence="5" id="KW-1185">Reference proteome</keyword>
<dbReference type="SUPFAM" id="SSF51735">
    <property type="entry name" value="NAD(P)-binding Rossmann-fold domains"/>
    <property type="match status" value="1"/>
</dbReference>
<keyword evidence="1" id="KW-0560">Oxidoreductase</keyword>
<dbReference type="InterPro" id="IPR020843">
    <property type="entry name" value="ER"/>
</dbReference>
<dbReference type="Proteomes" id="UP000308528">
    <property type="component" value="Unassembled WGS sequence"/>
</dbReference>
<dbReference type="CDD" id="cd05289">
    <property type="entry name" value="MDR_like_2"/>
    <property type="match status" value="1"/>
</dbReference>
<organism evidence="4 5">
    <name type="scientific">Neolewinella litorea</name>
    <dbReference type="NCBI Taxonomy" id="2562452"/>
    <lineage>
        <taxon>Bacteria</taxon>
        <taxon>Pseudomonadati</taxon>
        <taxon>Bacteroidota</taxon>
        <taxon>Saprospiria</taxon>
        <taxon>Saprospirales</taxon>
        <taxon>Lewinellaceae</taxon>
        <taxon>Neolewinella</taxon>
    </lineage>
</organism>
<dbReference type="GO" id="GO:0016491">
    <property type="term" value="F:oxidoreductase activity"/>
    <property type="evidence" value="ECO:0007669"/>
    <property type="project" value="UniProtKB-KW"/>
</dbReference>
<proteinExistence type="predicted"/>
<evidence type="ECO:0000256" key="1">
    <source>
        <dbReference type="ARBA" id="ARBA00023002"/>
    </source>
</evidence>
<evidence type="ECO:0000313" key="4">
    <source>
        <dbReference type="EMBL" id="THH39743.1"/>
    </source>
</evidence>
<feature type="region of interest" description="Disordered" evidence="2">
    <location>
        <begin position="1"/>
        <end position="24"/>
    </location>
</feature>
<name>A0A4V3XL74_9BACT</name>
<dbReference type="OrthoDB" id="648910at2"/>
<reference evidence="4 5" key="1">
    <citation type="submission" date="2019-04" db="EMBL/GenBank/DDBJ databases">
        <title>Lewinella litorea sp. nov., isolated from a marine sand.</title>
        <authorList>
            <person name="Yoon J.-H."/>
        </authorList>
    </citation>
    <scope>NUCLEOTIDE SEQUENCE [LARGE SCALE GENOMIC DNA]</scope>
    <source>
        <strain evidence="4 5">HSMS-39</strain>
    </source>
</reference>
<sequence length="313" mass="33439">MRAYTLTSPDGPDGLTLRDLPDPTPGAHEVSLEVRAISLNPVDFKTGRGKALYGSLQTQENLILGWDVSGLVREVGADVTAFRPGDAVFGMVNFPGHGRAYATHVVAPAAHLAQKPEGISHAEAAAATLAALTAWQNLYELADVQAGQRVLVHAAGGGVGHFAVQLARERGAYVIGTSSGSKRDFVLELGADEHVDYEQQRFEDVLEPVDLVLDSLGPEHLLRSLQIVKPGGRLMTIAAGLSDTLQERAEWKTVALNHHLVKSNGEQMAAIAARLADGRLRAHVSQTYSFEQLPSALRELEGGKAQGKIVVEV</sequence>
<dbReference type="InterPro" id="IPR002364">
    <property type="entry name" value="Quin_OxRdtase/zeta-crystal_CS"/>
</dbReference>
<dbReference type="Pfam" id="PF13602">
    <property type="entry name" value="ADH_zinc_N_2"/>
    <property type="match status" value="1"/>
</dbReference>
<feature type="domain" description="Enoyl reductase (ER)" evidence="3">
    <location>
        <begin position="11"/>
        <end position="311"/>
    </location>
</feature>
<dbReference type="AlphaFoldDB" id="A0A4V3XL74"/>
<gene>
    <name evidence="4" type="ORF">E4021_09000</name>
</gene>
<dbReference type="EMBL" id="SRSF01000003">
    <property type="protein sequence ID" value="THH39743.1"/>
    <property type="molecule type" value="Genomic_DNA"/>
</dbReference>
<dbReference type="GO" id="GO:0008270">
    <property type="term" value="F:zinc ion binding"/>
    <property type="evidence" value="ECO:0007669"/>
    <property type="project" value="InterPro"/>
</dbReference>
<dbReference type="PROSITE" id="PS01162">
    <property type="entry name" value="QOR_ZETA_CRYSTAL"/>
    <property type="match status" value="1"/>
</dbReference>
<dbReference type="InterPro" id="IPR050700">
    <property type="entry name" value="YIM1/Zinc_Alcohol_DH_Fams"/>
</dbReference>
<dbReference type="InterPro" id="IPR036291">
    <property type="entry name" value="NAD(P)-bd_dom_sf"/>
</dbReference>
<dbReference type="SMART" id="SM00829">
    <property type="entry name" value="PKS_ER"/>
    <property type="match status" value="1"/>
</dbReference>
<dbReference type="PANTHER" id="PTHR11695:SF294">
    <property type="entry name" value="RETICULON-4-INTERACTING PROTEIN 1, MITOCHONDRIAL"/>
    <property type="match status" value="1"/>
</dbReference>
<evidence type="ECO:0000313" key="5">
    <source>
        <dbReference type="Proteomes" id="UP000308528"/>
    </source>
</evidence>
<dbReference type="PANTHER" id="PTHR11695">
    <property type="entry name" value="ALCOHOL DEHYDROGENASE RELATED"/>
    <property type="match status" value="1"/>
</dbReference>
<dbReference type="RefSeq" id="WP_136458541.1">
    <property type="nucleotide sequence ID" value="NZ_SRSF01000003.1"/>
</dbReference>
<comment type="caution">
    <text evidence="4">The sequence shown here is derived from an EMBL/GenBank/DDBJ whole genome shotgun (WGS) entry which is preliminary data.</text>
</comment>
<protein>
    <submittedName>
        <fullName evidence="4">NADP-dependent oxidoreductase</fullName>
    </submittedName>
</protein>
<dbReference type="Gene3D" id="3.40.50.720">
    <property type="entry name" value="NAD(P)-binding Rossmann-like Domain"/>
    <property type="match status" value="1"/>
</dbReference>
<dbReference type="Gene3D" id="3.90.180.10">
    <property type="entry name" value="Medium-chain alcohol dehydrogenases, catalytic domain"/>
    <property type="match status" value="1"/>
</dbReference>
<evidence type="ECO:0000256" key="2">
    <source>
        <dbReference type="SAM" id="MobiDB-lite"/>
    </source>
</evidence>
<dbReference type="SUPFAM" id="SSF50129">
    <property type="entry name" value="GroES-like"/>
    <property type="match status" value="1"/>
</dbReference>
<dbReference type="InterPro" id="IPR013154">
    <property type="entry name" value="ADH-like_N"/>
</dbReference>
<accession>A0A4V3XL74</accession>